<dbReference type="AlphaFoldDB" id="A0A6G7ZQP6"/>
<evidence type="ECO:0000259" key="5">
    <source>
        <dbReference type="PROSITE" id="PS51352"/>
    </source>
</evidence>
<evidence type="ECO:0000256" key="2">
    <source>
        <dbReference type="ARBA" id="ARBA00022982"/>
    </source>
</evidence>
<dbReference type="PANTHER" id="PTHR45663">
    <property type="entry name" value="GEO12009P1"/>
    <property type="match status" value="1"/>
</dbReference>
<evidence type="ECO:0000256" key="3">
    <source>
        <dbReference type="ARBA" id="ARBA00023157"/>
    </source>
</evidence>
<evidence type="ECO:0000256" key="1">
    <source>
        <dbReference type="ARBA" id="ARBA00022448"/>
    </source>
</evidence>
<dbReference type="GO" id="GO:0006950">
    <property type="term" value="P:response to stress"/>
    <property type="evidence" value="ECO:0007669"/>
    <property type="project" value="UniProtKB-ARBA"/>
</dbReference>
<dbReference type="InterPro" id="IPR011990">
    <property type="entry name" value="TPR-like_helical_dom_sf"/>
</dbReference>
<dbReference type="GO" id="GO:0005737">
    <property type="term" value="C:cytoplasm"/>
    <property type="evidence" value="ECO:0007669"/>
    <property type="project" value="TreeGrafter"/>
</dbReference>
<dbReference type="Pfam" id="PF14561">
    <property type="entry name" value="TPR_20"/>
    <property type="match status" value="1"/>
</dbReference>
<dbReference type="PANTHER" id="PTHR45663:SF11">
    <property type="entry name" value="GEO12009P1"/>
    <property type="match status" value="1"/>
</dbReference>
<protein>
    <submittedName>
        <fullName evidence="6">Tetratricopeptide repeat protein</fullName>
    </submittedName>
</protein>
<dbReference type="SUPFAM" id="SSF48452">
    <property type="entry name" value="TPR-like"/>
    <property type="match status" value="1"/>
</dbReference>
<evidence type="ECO:0000256" key="4">
    <source>
        <dbReference type="ARBA" id="ARBA00023284"/>
    </source>
</evidence>
<dbReference type="CDD" id="cd02947">
    <property type="entry name" value="TRX_family"/>
    <property type="match status" value="1"/>
</dbReference>
<dbReference type="PROSITE" id="PS51352">
    <property type="entry name" value="THIOREDOXIN_2"/>
    <property type="match status" value="1"/>
</dbReference>
<dbReference type="KEGG" id="ssin:G7078_01395"/>
<reference evidence="6 7" key="1">
    <citation type="submission" date="2020-03" db="EMBL/GenBank/DDBJ databases">
        <title>Sphingomonas sp. nov., isolated from fish.</title>
        <authorList>
            <person name="Hyun D.-W."/>
            <person name="Bae J.-W."/>
        </authorList>
    </citation>
    <scope>NUCLEOTIDE SEQUENCE [LARGE SCALE GENOMIC DNA]</scope>
    <source>
        <strain evidence="6 7">HDW15C</strain>
    </source>
</reference>
<dbReference type="PROSITE" id="PS00194">
    <property type="entry name" value="THIOREDOXIN_1"/>
    <property type="match status" value="1"/>
</dbReference>
<keyword evidence="2" id="KW-0249">Electron transport</keyword>
<dbReference type="GO" id="GO:0015035">
    <property type="term" value="F:protein-disulfide reductase activity"/>
    <property type="evidence" value="ECO:0007669"/>
    <property type="project" value="TreeGrafter"/>
</dbReference>
<dbReference type="InterPro" id="IPR017937">
    <property type="entry name" value="Thioredoxin_CS"/>
</dbReference>
<dbReference type="SUPFAM" id="SSF52833">
    <property type="entry name" value="Thioredoxin-like"/>
    <property type="match status" value="1"/>
</dbReference>
<proteinExistence type="predicted"/>
<dbReference type="EMBL" id="CP049871">
    <property type="protein sequence ID" value="QIL03242.1"/>
    <property type="molecule type" value="Genomic_DNA"/>
</dbReference>
<keyword evidence="1" id="KW-0813">Transport</keyword>
<dbReference type="Gene3D" id="1.25.40.10">
    <property type="entry name" value="Tetratricopeptide repeat domain"/>
    <property type="match status" value="2"/>
</dbReference>
<dbReference type="Pfam" id="PF00085">
    <property type="entry name" value="Thioredoxin"/>
    <property type="match status" value="1"/>
</dbReference>
<dbReference type="InterPro" id="IPR013766">
    <property type="entry name" value="Thioredoxin_domain"/>
</dbReference>
<feature type="domain" description="Thioredoxin" evidence="5">
    <location>
        <begin position="1"/>
        <end position="111"/>
    </location>
</feature>
<dbReference type="InterPro" id="IPR036249">
    <property type="entry name" value="Thioredoxin-like_sf"/>
</dbReference>
<accession>A0A6G7ZQP6</accession>
<name>A0A6G7ZQP6_9SPHN</name>
<evidence type="ECO:0000313" key="6">
    <source>
        <dbReference type="EMBL" id="QIL03242.1"/>
    </source>
</evidence>
<sequence>MSEAESEAIAKLEREVVEPSMTSLVLLDFWAEWCGPCKQLSPILDKIAADYAAKGVKLVKIDVDTDKIIAAQFRVQSIPAVYAFYQGQPVADLTNYRTEGQLTRVIDQLLAQLRVPGPGESIKAQVEPLVAMGEEVLQAGDAARAANIFEQVREMAPDEPTAIGGLIRALAAAGEQEQARAILDSLSPELAKQAPVARARAALELLAAAPAADHGALEQKVSANPDDLDARLELAAAAMASGDRDRAADELLEIIARDREWNEGEARKRFLQLLEAQGLQDPWGRAQRRRLSALLFT</sequence>
<dbReference type="Gene3D" id="3.40.30.10">
    <property type="entry name" value="Glutaredoxin"/>
    <property type="match status" value="1"/>
</dbReference>
<evidence type="ECO:0000313" key="7">
    <source>
        <dbReference type="Proteomes" id="UP000502502"/>
    </source>
</evidence>
<dbReference type="Proteomes" id="UP000502502">
    <property type="component" value="Chromosome"/>
</dbReference>
<organism evidence="6 7">
    <name type="scientific">Sphingomonas sinipercae</name>
    <dbReference type="NCBI Taxonomy" id="2714944"/>
    <lineage>
        <taxon>Bacteria</taxon>
        <taxon>Pseudomonadati</taxon>
        <taxon>Pseudomonadota</taxon>
        <taxon>Alphaproteobacteria</taxon>
        <taxon>Sphingomonadales</taxon>
        <taxon>Sphingomonadaceae</taxon>
        <taxon>Sphingomonas</taxon>
    </lineage>
</organism>
<keyword evidence="7" id="KW-1185">Reference proteome</keyword>
<dbReference type="Pfam" id="PF14559">
    <property type="entry name" value="TPR_19"/>
    <property type="match status" value="1"/>
</dbReference>
<keyword evidence="4" id="KW-0676">Redox-active center</keyword>
<keyword evidence="3" id="KW-1015">Disulfide bond</keyword>
<gene>
    <name evidence="6" type="ORF">G7078_01395</name>
</gene>